<keyword evidence="3" id="KW-0547">Nucleotide-binding</keyword>
<feature type="transmembrane region" description="Helical" evidence="7">
    <location>
        <begin position="298"/>
        <end position="323"/>
    </location>
</feature>
<evidence type="ECO:0000256" key="7">
    <source>
        <dbReference type="SAM" id="Phobius"/>
    </source>
</evidence>
<reference evidence="9 12" key="2">
    <citation type="submission" date="2020-07" db="EMBL/GenBank/DDBJ databases">
        <title>Sequencing the genomes of 1000 actinobacteria strains.</title>
        <authorList>
            <person name="Klenk H.-P."/>
        </authorList>
    </citation>
    <scope>NUCLEOTIDE SEQUENCE [LARGE SCALE GENOMIC DNA]</scope>
    <source>
        <strain evidence="9 12">DSM 23870</strain>
    </source>
</reference>
<accession>A0A4Q2MDC3</accession>
<proteinExistence type="predicted"/>
<dbReference type="Proteomes" id="UP000292686">
    <property type="component" value="Unassembled WGS sequence"/>
</dbReference>
<protein>
    <recommendedName>
        <fullName evidence="1">non-specific serine/threonine protein kinase</fullName>
        <ecNumber evidence="1">2.7.11.1</ecNumber>
    </recommendedName>
</protein>
<dbReference type="InterPro" id="IPR011009">
    <property type="entry name" value="Kinase-like_dom_sf"/>
</dbReference>
<evidence type="ECO:0000313" key="9">
    <source>
        <dbReference type="EMBL" id="NYD67749.1"/>
    </source>
</evidence>
<keyword evidence="11" id="KW-1185">Reference proteome</keyword>
<dbReference type="CDD" id="cd14014">
    <property type="entry name" value="STKc_PknB_like"/>
    <property type="match status" value="1"/>
</dbReference>
<dbReference type="GO" id="GO:0005524">
    <property type="term" value="F:ATP binding"/>
    <property type="evidence" value="ECO:0007669"/>
    <property type="project" value="UniProtKB-KW"/>
</dbReference>
<evidence type="ECO:0000313" key="10">
    <source>
        <dbReference type="EMBL" id="RXZ88062.1"/>
    </source>
</evidence>
<reference evidence="10 11" key="1">
    <citation type="submission" date="2019-01" db="EMBL/GenBank/DDBJ databases">
        <title>Agromyces.</title>
        <authorList>
            <person name="Li J."/>
        </authorList>
    </citation>
    <scope>NUCLEOTIDE SEQUENCE [LARGE SCALE GENOMIC DNA]</scope>
    <source>
        <strain evidence="10 11">DSM 23870</strain>
    </source>
</reference>
<dbReference type="SMART" id="SM00220">
    <property type="entry name" value="S_TKc"/>
    <property type="match status" value="1"/>
</dbReference>
<evidence type="ECO:0000256" key="3">
    <source>
        <dbReference type="ARBA" id="ARBA00022741"/>
    </source>
</evidence>
<evidence type="ECO:0000259" key="8">
    <source>
        <dbReference type="PROSITE" id="PS50011"/>
    </source>
</evidence>
<keyword evidence="7" id="KW-1133">Transmembrane helix</keyword>
<dbReference type="PROSITE" id="PS00108">
    <property type="entry name" value="PROTEIN_KINASE_ST"/>
    <property type="match status" value="1"/>
</dbReference>
<dbReference type="PROSITE" id="PS50011">
    <property type="entry name" value="PROTEIN_KINASE_DOM"/>
    <property type="match status" value="1"/>
</dbReference>
<evidence type="ECO:0000313" key="12">
    <source>
        <dbReference type="Proteomes" id="UP000581087"/>
    </source>
</evidence>
<dbReference type="OrthoDB" id="9762169at2"/>
<sequence length="324" mass="35367">MADIYLARDREIGRSVAIKIFRLPETPHDEVRHEREIRLLGSLQHPGLVEVYDAGVFLDGDVSRRFVVMEYVDGGALSSRLEKRVALTRRQVADVGAQIADALAYIHARGIVHRDVKPDNVLLSDAASLGYTITAKLADFGIAHFVEAARFTDQNTILGTANYISPEQARGTDVGTASDVYSLGLVLLEAITGEREFTGTPVEAALARLSRSPDIPGDLPDDWHDLLTAMTEREPDDRPTAHDVAATMRDLIRSMIMDKRGRRRTRRALRASAPRAPRRRERAPRDGGDRAGLSAVGFWTIIATVSVGSIGLGVGLAAGMHVFG</sequence>
<feature type="domain" description="Protein kinase" evidence="8">
    <location>
        <begin position="1"/>
        <end position="252"/>
    </location>
</feature>
<dbReference type="Pfam" id="PF00069">
    <property type="entry name" value="Pkinase"/>
    <property type="match status" value="1"/>
</dbReference>
<keyword evidence="7" id="KW-0472">Membrane</keyword>
<keyword evidence="2" id="KW-0808">Transferase</keyword>
<dbReference type="EC" id="2.7.11.1" evidence="1"/>
<dbReference type="PANTHER" id="PTHR43671:SF13">
    <property type="entry name" value="SERINE_THREONINE-PROTEIN KINASE NEK2"/>
    <property type="match status" value="1"/>
</dbReference>
<dbReference type="InterPro" id="IPR000719">
    <property type="entry name" value="Prot_kinase_dom"/>
</dbReference>
<dbReference type="SUPFAM" id="SSF56112">
    <property type="entry name" value="Protein kinase-like (PK-like)"/>
    <property type="match status" value="1"/>
</dbReference>
<evidence type="ECO:0000313" key="11">
    <source>
        <dbReference type="Proteomes" id="UP000292686"/>
    </source>
</evidence>
<keyword evidence="10" id="KW-0723">Serine/threonine-protein kinase</keyword>
<evidence type="ECO:0000256" key="5">
    <source>
        <dbReference type="ARBA" id="ARBA00022840"/>
    </source>
</evidence>
<dbReference type="Proteomes" id="UP000581087">
    <property type="component" value="Unassembled WGS sequence"/>
</dbReference>
<dbReference type="EMBL" id="SDPM01000001">
    <property type="protein sequence ID" value="RXZ88062.1"/>
    <property type="molecule type" value="Genomic_DNA"/>
</dbReference>
<dbReference type="GO" id="GO:0004674">
    <property type="term" value="F:protein serine/threonine kinase activity"/>
    <property type="evidence" value="ECO:0007669"/>
    <property type="project" value="UniProtKB-KW"/>
</dbReference>
<keyword evidence="4 10" id="KW-0418">Kinase</keyword>
<evidence type="ECO:0000256" key="1">
    <source>
        <dbReference type="ARBA" id="ARBA00012513"/>
    </source>
</evidence>
<keyword evidence="7" id="KW-0812">Transmembrane</keyword>
<dbReference type="Gene3D" id="3.30.200.20">
    <property type="entry name" value="Phosphorylase Kinase, domain 1"/>
    <property type="match status" value="1"/>
</dbReference>
<dbReference type="InterPro" id="IPR008271">
    <property type="entry name" value="Ser/Thr_kinase_AS"/>
</dbReference>
<comment type="caution">
    <text evidence="10">The sequence shown here is derived from an EMBL/GenBank/DDBJ whole genome shotgun (WGS) entry which is preliminary data.</text>
</comment>
<dbReference type="AlphaFoldDB" id="A0A4Q2MDC3"/>
<organism evidence="10 11">
    <name type="scientific">Agromyces atrinae</name>
    <dbReference type="NCBI Taxonomy" id="592376"/>
    <lineage>
        <taxon>Bacteria</taxon>
        <taxon>Bacillati</taxon>
        <taxon>Actinomycetota</taxon>
        <taxon>Actinomycetes</taxon>
        <taxon>Micrococcales</taxon>
        <taxon>Microbacteriaceae</taxon>
        <taxon>Agromyces</taxon>
    </lineage>
</organism>
<keyword evidence="5" id="KW-0067">ATP-binding</keyword>
<dbReference type="PANTHER" id="PTHR43671">
    <property type="entry name" value="SERINE/THREONINE-PROTEIN KINASE NEK"/>
    <property type="match status" value="1"/>
</dbReference>
<evidence type="ECO:0000256" key="6">
    <source>
        <dbReference type="SAM" id="MobiDB-lite"/>
    </source>
</evidence>
<feature type="compositionally biased region" description="Basic residues" evidence="6">
    <location>
        <begin position="260"/>
        <end position="269"/>
    </location>
</feature>
<evidence type="ECO:0000256" key="4">
    <source>
        <dbReference type="ARBA" id="ARBA00022777"/>
    </source>
</evidence>
<gene>
    <name evidence="9" type="ORF">BJ972_002268</name>
    <name evidence="10" type="ORF">ESP50_02420</name>
</gene>
<dbReference type="EMBL" id="JACCBI010000001">
    <property type="protein sequence ID" value="NYD67749.1"/>
    <property type="molecule type" value="Genomic_DNA"/>
</dbReference>
<name>A0A4Q2MDC3_9MICO</name>
<dbReference type="Gene3D" id="1.10.510.10">
    <property type="entry name" value="Transferase(Phosphotransferase) domain 1"/>
    <property type="match status" value="1"/>
</dbReference>
<feature type="region of interest" description="Disordered" evidence="6">
    <location>
        <begin position="260"/>
        <end position="289"/>
    </location>
</feature>
<evidence type="ECO:0000256" key="2">
    <source>
        <dbReference type="ARBA" id="ARBA00022679"/>
    </source>
</evidence>
<dbReference type="InterPro" id="IPR050660">
    <property type="entry name" value="NEK_Ser/Thr_kinase"/>
</dbReference>